<dbReference type="SUPFAM" id="SSF51735">
    <property type="entry name" value="NAD(P)-binding Rossmann-fold domains"/>
    <property type="match status" value="1"/>
</dbReference>
<dbReference type="OrthoDB" id="1879366at2759"/>
<evidence type="ECO:0000256" key="1">
    <source>
        <dbReference type="ARBA" id="ARBA00001947"/>
    </source>
</evidence>
<organism evidence="7 8">
    <name type="scientific">Pseudocercospora fuligena</name>
    <dbReference type="NCBI Taxonomy" id="685502"/>
    <lineage>
        <taxon>Eukaryota</taxon>
        <taxon>Fungi</taxon>
        <taxon>Dikarya</taxon>
        <taxon>Ascomycota</taxon>
        <taxon>Pezizomycotina</taxon>
        <taxon>Dothideomycetes</taxon>
        <taxon>Dothideomycetidae</taxon>
        <taxon>Mycosphaerellales</taxon>
        <taxon>Mycosphaerellaceae</taxon>
        <taxon>Pseudocercospora</taxon>
    </lineage>
</organism>
<evidence type="ECO:0000256" key="4">
    <source>
        <dbReference type="ARBA" id="ARBA00022833"/>
    </source>
</evidence>
<evidence type="ECO:0000313" key="8">
    <source>
        <dbReference type="Proteomes" id="UP000660729"/>
    </source>
</evidence>
<dbReference type="Gene3D" id="3.40.50.720">
    <property type="entry name" value="NAD(P)-binding Rossmann-like Domain"/>
    <property type="match status" value="1"/>
</dbReference>
<name>A0A8H6RNK4_9PEZI</name>
<proteinExistence type="inferred from homology"/>
<comment type="similarity">
    <text evidence="2">Belongs to the zinc-containing alcohol dehydrogenase family.</text>
</comment>
<dbReference type="InterPro" id="IPR020843">
    <property type="entry name" value="ER"/>
</dbReference>
<comment type="cofactor">
    <cofactor evidence="1">
        <name>Zn(2+)</name>
        <dbReference type="ChEBI" id="CHEBI:29105"/>
    </cofactor>
</comment>
<dbReference type="Gene3D" id="3.90.180.10">
    <property type="entry name" value="Medium-chain alcohol dehydrogenases, catalytic domain"/>
    <property type="match status" value="1"/>
</dbReference>
<evidence type="ECO:0000256" key="3">
    <source>
        <dbReference type="ARBA" id="ARBA00022723"/>
    </source>
</evidence>
<dbReference type="Pfam" id="PF00107">
    <property type="entry name" value="ADH_zinc_N"/>
    <property type="match status" value="1"/>
</dbReference>
<evidence type="ECO:0000313" key="7">
    <source>
        <dbReference type="EMBL" id="KAF7193942.1"/>
    </source>
</evidence>
<feature type="domain" description="Enoyl reductase (ER)" evidence="6">
    <location>
        <begin position="10"/>
        <end position="351"/>
    </location>
</feature>
<dbReference type="EMBL" id="JABCIY010000068">
    <property type="protein sequence ID" value="KAF7193942.1"/>
    <property type="molecule type" value="Genomic_DNA"/>
</dbReference>
<dbReference type="AlphaFoldDB" id="A0A8H6RNK4"/>
<evidence type="ECO:0000256" key="2">
    <source>
        <dbReference type="ARBA" id="ARBA00008072"/>
    </source>
</evidence>
<evidence type="ECO:0000256" key="5">
    <source>
        <dbReference type="ARBA" id="ARBA00023002"/>
    </source>
</evidence>
<dbReference type="GO" id="GO:0004022">
    <property type="term" value="F:alcohol dehydrogenase (NAD+) activity"/>
    <property type="evidence" value="ECO:0007669"/>
    <property type="project" value="TreeGrafter"/>
</dbReference>
<dbReference type="InterPro" id="IPR013154">
    <property type="entry name" value="ADH-like_N"/>
</dbReference>
<dbReference type="GO" id="GO:0005737">
    <property type="term" value="C:cytoplasm"/>
    <property type="evidence" value="ECO:0007669"/>
    <property type="project" value="TreeGrafter"/>
</dbReference>
<keyword evidence="5" id="KW-0560">Oxidoreductase</keyword>
<dbReference type="SMART" id="SM00829">
    <property type="entry name" value="PKS_ER"/>
    <property type="match status" value="1"/>
</dbReference>
<dbReference type="CDD" id="cd08254">
    <property type="entry name" value="hydroxyacyl_CoA_DH"/>
    <property type="match status" value="1"/>
</dbReference>
<protein>
    <submittedName>
        <fullName evidence="7">Alcohol dehydrogenase</fullName>
    </submittedName>
</protein>
<comment type="caution">
    <text evidence="7">The sequence shown here is derived from an EMBL/GenBank/DDBJ whole genome shotgun (WGS) entry which is preliminary data.</text>
</comment>
<evidence type="ECO:0000259" key="6">
    <source>
        <dbReference type="SMART" id="SM00829"/>
    </source>
</evidence>
<dbReference type="InterPro" id="IPR011032">
    <property type="entry name" value="GroES-like_sf"/>
</dbReference>
<dbReference type="SUPFAM" id="SSF50129">
    <property type="entry name" value="GroES-like"/>
    <property type="match status" value="1"/>
</dbReference>
<gene>
    <name evidence="7" type="ORF">HII31_04715</name>
</gene>
<keyword evidence="8" id="KW-1185">Reference proteome</keyword>
<keyword evidence="3" id="KW-0479">Metal-binding</keyword>
<accession>A0A8H6RNK4</accession>
<reference evidence="7" key="1">
    <citation type="submission" date="2020-04" db="EMBL/GenBank/DDBJ databases">
        <title>Draft genome resource of the tomato pathogen Pseudocercospora fuligena.</title>
        <authorList>
            <person name="Zaccaron A."/>
        </authorList>
    </citation>
    <scope>NUCLEOTIDE SEQUENCE</scope>
    <source>
        <strain evidence="7">PF001</strain>
    </source>
</reference>
<dbReference type="InterPro" id="IPR036291">
    <property type="entry name" value="NAD(P)-bd_dom_sf"/>
</dbReference>
<dbReference type="PANTHER" id="PTHR42940">
    <property type="entry name" value="ALCOHOL DEHYDROGENASE 1-RELATED"/>
    <property type="match status" value="1"/>
</dbReference>
<dbReference type="Pfam" id="PF08240">
    <property type="entry name" value="ADH_N"/>
    <property type="match status" value="1"/>
</dbReference>
<sequence length="359" mass="38005">MMNAWKVRIGHTEAIRTKVPTPEPGPGEVLVSLQAMGVCHSDCTLLGMKPPTPPDWNMEPEFILGHEGAGEIVKLGSSNSGSLAIGDRVAIHIIPGCNQSSCSVCSCGLQRICRKPGSGNYGICHDGMYAEYVCASERACIKVPEGVTMEQAAISVDAINTAYCAVTRTANVQPGETIVIFGLGGLGLSGLQIAQHVMKGQGRIIVADKKKEAVDMAIKFGVSEEDAILVGDGRKTVHEIVAEGGILVDTVIDFTGHPDSIMSAQLCVKDAGLIVMVGLLAETVPVMPIMMTVRMLTIKGSYNGSTEDLKSGLELLAKGVITPQITTGSIEDLPQTLKDLDEGRITGRRVLLPTWKNDA</sequence>
<dbReference type="Proteomes" id="UP000660729">
    <property type="component" value="Unassembled WGS sequence"/>
</dbReference>
<keyword evidence="4" id="KW-0862">Zinc</keyword>
<dbReference type="GO" id="GO:0046872">
    <property type="term" value="F:metal ion binding"/>
    <property type="evidence" value="ECO:0007669"/>
    <property type="project" value="UniProtKB-KW"/>
</dbReference>
<dbReference type="InterPro" id="IPR013149">
    <property type="entry name" value="ADH-like_C"/>
</dbReference>
<dbReference type="PANTHER" id="PTHR42940:SF8">
    <property type="entry name" value="VACUOLAR PROTEIN SORTING-ASSOCIATED PROTEIN 11"/>
    <property type="match status" value="1"/>
</dbReference>